<evidence type="ECO:0000256" key="2">
    <source>
        <dbReference type="RuleBase" id="RU003457"/>
    </source>
</evidence>
<dbReference type="Gene3D" id="2.60.120.10">
    <property type="entry name" value="Jelly Rolls"/>
    <property type="match status" value="1"/>
</dbReference>
<evidence type="ECO:0000313" key="4">
    <source>
        <dbReference type="EMBL" id="CAA9396441.1"/>
    </source>
</evidence>
<proteinExistence type="inferred from homology"/>
<protein>
    <submittedName>
        <fullName evidence="4">Pirin</fullName>
    </submittedName>
</protein>
<dbReference type="InterPro" id="IPR014710">
    <property type="entry name" value="RmlC-like_jellyroll"/>
</dbReference>
<dbReference type="Pfam" id="PF02678">
    <property type="entry name" value="Pirin"/>
    <property type="match status" value="1"/>
</dbReference>
<evidence type="ECO:0000256" key="1">
    <source>
        <dbReference type="ARBA" id="ARBA00008416"/>
    </source>
</evidence>
<sequence>MPNSIRDVLEPEVKDLGGFEARRLLPHSTRQMVGPFIFFDHIGPASFSAGQGMDVRPHPHINLATVTYLFEGALLHRDSLEVVQEIHPGAVN</sequence>
<dbReference type="PANTHER" id="PTHR13903">
    <property type="entry name" value="PIRIN-RELATED"/>
    <property type="match status" value="1"/>
</dbReference>
<gene>
    <name evidence="4" type="ORF">AVDCRST_MAG94-5682</name>
</gene>
<dbReference type="InterPro" id="IPR003829">
    <property type="entry name" value="Pirin_N_dom"/>
</dbReference>
<dbReference type="EMBL" id="CADCTY010001951">
    <property type="protein sequence ID" value="CAA9396441.1"/>
    <property type="molecule type" value="Genomic_DNA"/>
</dbReference>
<organism evidence="4">
    <name type="scientific">uncultured Leptolyngbya sp</name>
    <dbReference type="NCBI Taxonomy" id="332963"/>
    <lineage>
        <taxon>Bacteria</taxon>
        <taxon>Bacillati</taxon>
        <taxon>Cyanobacteriota</taxon>
        <taxon>Cyanophyceae</taxon>
        <taxon>Leptolyngbyales</taxon>
        <taxon>Leptolyngbyaceae</taxon>
        <taxon>Leptolyngbya group</taxon>
        <taxon>Leptolyngbya</taxon>
        <taxon>environmental samples</taxon>
    </lineage>
</organism>
<dbReference type="AlphaFoldDB" id="A0A6J4NRQ1"/>
<name>A0A6J4NRQ1_9CYAN</name>
<accession>A0A6J4NRQ1</accession>
<dbReference type="InterPro" id="IPR012093">
    <property type="entry name" value="Pirin"/>
</dbReference>
<dbReference type="PANTHER" id="PTHR13903:SF8">
    <property type="entry name" value="PIRIN"/>
    <property type="match status" value="1"/>
</dbReference>
<dbReference type="InterPro" id="IPR011051">
    <property type="entry name" value="RmlC_Cupin_sf"/>
</dbReference>
<feature type="domain" description="Pirin N-terminal" evidence="3">
    <location>
        <begin position="19"/>
        <end position="92"/>
    </location>
</feature>
<comment type="similarity">
    <text evidence="1 2">Belongs to the pirin family.</text>
</comment>
<reference evidence="4" key="1">
    <citation type="submission" date="2020-02" db="EMBL/GenBank/DDBJ databases">
        <authorList>
            <person name="Meier V. D."/>
        </authorList>
    </citation>
    <scope>NUCLEOTIDE SEQUENCE</scope>
    <source>
        <strain evidence="4">AVDCRST_MAG94</strain>
    </source>
</reference>
<evidence type="ECO:0000259" key="3">
    <source>
        <dbReference type="Pfam" id="PF02678"/>
    </source>
</evidence>
<dbReference type="SUPFAM" id="SSF51182">
    <property type="entry name" value="RmlC-like cupins"/>
    <property type="match status" value="1"/>
</dbReference>